<accession>A0A2I0UIW0</accession>
<dbReference type="AlphaFoldDB" id="A0A2I0UIW0"/>
<name>A0A2I0UIW0_LIMLA</name>
<proteinExistence type="predicted"/>
<dbReference type="Proteomes" id="UP000233556">
    <property type="component" value="Unassembled WGS sequence"/>
</dbReference>
<reference evidence="2" key="2">
    <citation type="submission" date="2017-12" db="EMBL/GenBank/DDBJ databases">
        <title>Genome sequence of the Bar-tailed Godwit (Limosa lapponica baueri).</title>
        <authorList>
            <person name="Lima N.C.B."/>
            <person name="Parody-Merino A.M."/>
            <person name="Battley P.F."/>
            <person name="Fidler A.E."/>
            <person name="Prosdocimi F."/>
        </authorList>
    </citation>
    <scope>NUCLEOTIDE SEQUENCE [LARGE SCALE GENOMIC DNA]</scope>
</reference>
<organism evidence="1 2">
    <name type="scientific">Limosa lapponica baueri</name>
    <dbReference type="NCBI Taxonomy" id="1758121"/>
    <lineage>
        <taxon>Eukaryota</taxon>
        <taxon>Metazoa</taxon>
        <taxon>Chordata</taxon>
        <taxon>Craniata</taxon>
        <taxon>Vertebrata</taxon>
        <taxon>Euteleostomi</taxon>
        <taxon>Archelosauria</taxon>
        <taxon>Archosauria</taxon>
        <taxon>Dinosauria</taxon>
        <taxon>Saurischia</taxon>
        <taxon>Theropoda</taxon>
        <taxon>Coelurosauria</taxon>
        <taxon>Aves</taxon>
        <taxon>Neognathae</taxon>
        <taxon>Neoaves</taxon>
        <taxon>Charadriiformes</taxon>
        <taxon>Scolopacidae</taxon>
        <taxon>Limosa</taxon>
    </lineage>
</organism>
<dbReference type="EMBL" id="KZ505733">
    <property type="protein sequence ID" value="PKU45981.1"/>
    <property type="molecule type" value="Genomic_DNA"/>
</dbReference>
<evidence type="ECO:0000313" key="1">
    <source>
        <dbReference type="EMBL" id="PKU45981.1"/>
    </source>
</evidence>
<dbReference type="OrthoDB" id="10664370at2759"/>
<sequence>MEMAVARRQPPESPESASSIELGVHTWVLEGMLEVQVLGLRATLASTSMASPWNEDVGNPNERVWVIHRIERIHQASVSLTCIEGCVFLATALLELKLSQNSQLSSSVCVAWDSYRIPITAMVIVIGTAIPIRSMQFVEGVLMEQTAGADGLTAGLLPDVNKGILISHVTLIIVKSFTSDMIMPIRIKVIIRTMFAECGVLGPYKPSDPAFLNTLETLPLMEPSTYRVLVYGFAEVMTVPSTGPSAAREIRMRKIIIQE</sequence>
<gene>
    <name evidence="1" type="ORF">llap_3715</name>
</gene>
<evidence type="ECO:0000313" key="2">
    <source>
        <dbReference type="Proteomes" id="UP000233556"/>
    </source>
</evidence>
<keyword evidence="2" id="KW-1185">Reference proteome</keyword>
<reference evidence="2" key="1">
    <citation type="submission" date="2017-11" db="EMBL/GenBank/DDBJ databases">
        <authorList>
            <person name="Lima N.C."/>
            <person name="Parody-Merino A.M."/>
            <person name="Battley P.F."/>
            <person name="Fidler A.E."/>
            <person name="Prosdocimi F."/>
        </authorList>
    </citation>
    <scope>NUCLEOTIDE SEQUENCE [LARGE SCALE GENOMIC DNA]</scope>
</reference>
<protein>
    <submittedName>
        <fullName evidence="1">Uncharacterized protein</fullName>
    </submittedName>
</protein>